<dbReference type="EMBL" id="QAXS01000009">
    <property type="protein sequence ID" value="PTV99821.1"/>
    <property type="molecule type" value="Genomic_DNA"/>
</dbReference>
<gene>
    <name evidence="1" type="ORF">C8C76_10943</name>
</gene>
<proteinExistence type="predicted"/>
<reference evidence="1 2" key="1">
    <citation type="submission" date="2018-04" db="EMBL/GenBank/DDBJ databases">
        <title>Subsurface microbial communities from deep shales in Ohio and West Virginia, USA.</title>
        <authorList>
            <person name="Wrighton K."/>
        </authorList>
    </citation>
    <scope>NUCLEOTIDE SEQUENCE [LARGE SCALE GENOMIC DNA]</scope>
    <source>
        <strain evidence="1 2">WC1</strain>
    </source>
</reference>
<comment type="caution">
    <text evidence="1">The sequence shown here is derived from an EMBL/GenBank/DDBJ whole genome shotgun (WGS) entry which is preliminary data.</text>
</comment>
<dbReference type="AlphaFoldDB" id="A0A2T5RL23"/>
<evidence type="ECO:0000313" key="1">
    <source>
        <dbReference type="EMBL" id="PTV99821.1"/>
    </source>
</evidence>
<name>A0A2T5RL23_9FIRM</name>
<protein>
    <submittedName>
        <fullName evidence="1">Uncharacterized protein</fullName>
    </submittedName>
</protein>
<dbReference type="OrthoDB" id="2110275at2"/>
<evidence type="ECO:0000313" key="2">
    <source>
        <dbReference type="Proteomes" id="UP000244089"/>
    </source>
</evidence>
<dbReference type="Proteomes" id="UP000244089">
    <property type="component" value="Unassembled WGS sequence"/>
</dbReference>
<sequence length="382" mass="44591">MNKAMLCRVKRKQEEKIILIIKNKIEPETEGLKVDYQYEDSDPAVQQLISSQVGQKLELDFLAGEDSWQLSSKKMFISNFDYAYDLSSLTDFIDSLITFKANDREIDREIIQMLKDDIFSAAVFWENDTIDQDLTAELILKYWDLDAVQNYPDNDYYKKLMQFADSKLDTIDQETADFWFDIPAAVRSKIKEEVESGKISYENCSVYLKTAVNRIVNTILLNFISEAAGESQESINNLFEKFHYQLIDELTKMALEENKKLNLRPIIPHADSERKDLSLQPDLKITEYSLLEIFDHYSIAVDFEALNLFSESSFKTLSDYLSNLIIHLDYLNQMREKIKCESCGQKLDYELKYSSKYAVYKVDSARCTNLDCQKFDQEIKFD</sequence>
<dbReference type="RefSeq" id="WP_108139396.1">
    <property type="nucleotide sequence ID" value="NZ_QAXS01000009.1"/>
</dbReference>
<organism evidence="1 2">
    <name type="scientific">Halanaerobium saccharolyticum</name>
    <dbReference type="NCBI Taxonomy" id="43595"/>
    <lineage>
        <taxon>Bacteria</taxon>
        <taxon>Bacillati</taxon>
        <taxon>Bacillota</taxon>
        <taxon>Clostridia</taxon>
        <taxon>Halanaerobiales</taxon>
        <taxon>Halanaerobiaceae</taxon>
        <taxon>Halanaerobium</taxon>
    </lineage>
</organism>
<accession>A0A2T5RL23</accession>